<name>A0A9D1E7F5_9FIRM</name>
<evidence type="ECO:0000313" key="1">
    <source>
        <dbReference type="EMBL" id="HIR67606.1"/>
    </source>
</evidence>
<protein>
    <recommendedName>
        <fullName evidence="3">Macrophage migration inhibitory factor (MIF)</fullName>
    </recommendedName>
</protein>
<dbReference type="Proteomes" id="UP000823913">
    <property type="component" value="Unassembled WGS sequence"/>
</dbReference>
<dbReference type="EMBL" id="DVHK01000121">
    <property type="protein sequence ID" value="HIR67606.1"/>
    <property type="molecule type" value="Genomic_DNA"/>
</dbReference>
<reference evidence="1" key="1">
    <citation type="submission" date="2020-10" db="EMBL/GenBank/DDBJ databases">
        <authorList>
            <person name="Gilroy R."/>
        </authorList>
    </citation>
    <scope>NUCLEOTIDE SEQUENCE</scope>
    <source>
        <strain evidence="1">ChiW16-3235</strain>
    </source>
</reference>
<comment type="caution">
    <text evidence="1">The sequence shown here is derived from an EMBL/GenBank/DDBJ whole genome shotgun (WGS) entry which is preliminary data.</text>
</comment>
<organism evidence="1 2">
    <name type="scientific">Candidatus Coproplasma avicola</name>
    <dbReference type="NCBI Taxonomy" id="2840744"/>
    <lineage>
        <taxon>Bacteria</taxon>
        <taxon>Bacillati</taxon>
        <taxon>Bacillota</taxon>
        <taxon>Clostridia</taxon>
        <taxon>Eubacteriales</taxon>
        <taxon>Candidatus Coproplasma</taxon>
    </lineage>
</organism>
<gene>
    <name evidence="1" type="ORF">IAB94_06145</name>
</gene>
<proteinExistence type="predicted"/>
<dbReference type="AlphaFoldDB" id="A0A9D1E7F5"/>
<dbReference type="InterPro" id="IPR001398">
    <property type="entry name" value="Macrophage_inhib_fac"/>
</dbReference>
<dbReference type="Gene3D" id="3.30.429.10">
    <property type="entry name" value="Macrophage Migration Inhibitory Factor"/>
    <property type="match status" value="1"/>
</dbReference>
<dbReference type="InterPro" id="IPR014347">
    <property type="entry name" value="Tautomerase/MIF_sf"/>
</dbReference>
<dbReference type="SUPFAM" id="SSF55331">
    <property type="entry name" value="Tautomerase/MIF"/>
    <property type="match status" value="1"/>
</dbReference>
<evidence type="ECO:0000313" key="2">
    <source>
        <dbReference type="Proteomes" id="UP000823913"/>
    </source>
</evidence>
<dbReference type="Pfam" id="PF01187">
    <property type="entry name" value="MIF"/>
    <property type="match status" value="1"/>
</dbReference>
<accession>A0A9D1E7F5</accession>
<evidence type="ECO:0008006" key="3">
    <source>
        <dbReference type="Google" id="ProtNLM"/>
    </source>
</evidence>
<reference evidence="1" key="2">
    <citation type="journal article" date="2021" name="PeerJ">
        <title>Extensive microbial diversity within the chicken gut microbiome revealed by metagenomics and culture.</title>
        <authorList>
            <person name="Gilroy R."/>
            <person name="Ravi A."/>
            <person name="Getino M."/>
            <person name="Pursley I."/>
            <person name="Horton D.L."/>
            <person name="Alikhan N.F."/>
            <person name="Baker D."/>
            <person name="Gharbi K."/>
            <person name="Hall N."/>
            <person name="Watson M."/>
            <person name="Adriaenssens E.M."/>
            <person name="Foster-Nyarko E."/>
            <person name="Jarju S."/>
            <person name="Secka A."/>
            <person name="Antonio M."/>
            <person name="Oren A."/>
            <person name="Chaudhuri R.R."/>
            <person name="La Ragione R."/>
            <person name="Hildebrand F."/>
            <person name="Pallen M.J."/>
        </authorList>
    </citation>
    <scope>NUCLEOTIDE SEQUENCE</scope>
    <source>
        <strain evidence="1">ChiW16-3235</strain>
    </source>
</reference>
<sequence length="113" mass="12476">MPFIDCKITKKLTDEQKEKLKSGLGAAISNMHKPESYLMVGICDGYDLFFAGKKLQSGAFVDIRAFGEVNPQDCNKMTAAVCRILSDCAGIESSGVYITYEGYRNWGWDGGNF</sequence>